<evidence type="ECO:0000313" key="3">
    <source>
        <dbReference type="Proteomes" id="UP000887229"/>
    </source>
</evidence>
<dbReference type="EMBL" id="MU251260">
    <property type="protein sequence ID" value="KAG9252865.1"/>
    <property type="molecule type" value="Genomic_DNA"/>
</dbReference>
<organism evidence="2 3">
    <name type="scientific">Emericellopsis atlantica</name>
    <dbReference type="NCBI Taxonomy" id="2614577"/>
    <lineage>
        <taxon>Eukaryota</taxon>
        <taxon>Fungi</taxon>
        <taxon>Dikarya</taxon>
        <taxon>Ascomycota</taxon>
        <taxon>Pezizomycotina</taxon>
        <taxon>Sordariomycetes</taxon>
        <taxon>Hypocreomycetidae</taxon>
        <taxon>Hypocreales</taxon>
        <taxon>Bionectriaceae</taxon>
        <taxon>Emericellopsis</taxon>
    </lineage>
</organism>
<feature type="region of interest" description="Disordered" evidence="1">
    <location>
        <begin position="100"/>
        <end position="182"/>
    </location>
</feature>
<proteinExistence type="predicted"/>
<accession>A0A9P7ZIY8</accession>
<reference evidence="2" key="1">
    <citation type="journal article" date="2021" name="IMA Fungus">
        <title>Genomic characterization of three marine fungi, including Emericellopsis atlantica sp. nov. with signatures of a generalist lifestyle and marine biomass degradation.</title>
        <authorList>
            <person name="Hagestad O.C."/>
            <person name="Hou L."/>
            <person name="Andersen J.H."/>
            <person name="Hansen E.H."/>
            <person name="Altermark B."/>
            <person name="Li C."/>
            <person name="Kuhnert E."/>
            <person name="Cox R.J."/>
            <person name="Crous P.W."/>
            <person name="Spatafora J.W."/>
            <person name="Lail K."/>
            <person name="Amirebrahimi M."/>
            <person name="Lipzen A."/>
            <person name="Pangilinan J."/>
            <person name="Andreopoulos W."/>
            <person name="Hayes R.D."/>
            <person name="Ng V."/>
            <person name="Grigoriev I.V."/>
            <person name="Jackson S.A."/>
            <person name="Sutton T.D.S."/>
            <person name="Dobson A.D.W."/>
            <person name="Rama T."/>
        </authorList>
    </citation>
    <scope>NUCLEOTIDE SEQUENCE</scope>
    <source>
        <strain evidence="2">TS7</strain>
    </source>
</reference>
<comment type="caution">
    <text evidence="2">The sequence shown here is derived from an EMBL/GenBank/DDBJ whole genome shotgun (WGS) entry which is preliminary data.</text>
</comment>
<feature type="compositionally biased region" description="Polar residues" evidence="1">
    <location>
        <begin position="113"/>
        <end position="127"/>
    </location>
</feature>
<keyword evidence="3" id="KW-1185">Reference proteome</keyword>
<dbReference type="RefSeq" id="XP_046116789.1">
    <property type="nucleotide sequence ID" value="XM_046262330.1"/>
</dbReference>
<dbReference type="AlphaFoldDB" id="A0A9P7ZIY8"/>
<dbReference type="GeneID" id="70293233"/>
<sequence length="280" mass="30259">MASSPGSAVHTSHVFHSVNQSVVYSCLITKLQSDFRKVYNLKGNLCLDCSSACLCPAGSVSRMEMEATVREEERRLSNGCPVTASNIAETYKYTSPLRYPTPLAEQPRHDQAVTEQSSVATSGGTSKHSLKNSDQEMEILETKPDPPPAAEPALPLDAGASRQQEVARYSKRHAPNDDAQAPVVVNTRPWTILRFLGQNWYSVPPTMSQNPEGLRSEEKRAKSPGGVRSSMVESNQGNVGHLSQEGSSLTAQAASHHPAHPPGEDGANTANGQSRFTEHI</sequence>
<name>A0A9P7ZIY8_9HYPO</name>
<feature type="compositionally biased region" description="Polar residues" evidence="1">
    <location>
        <begin position="268"/>
        <end position="280"/>
    </location>
</feature>
<gene>
    <name evidence="2" type="ORF">F5Z01DRAFT_638030</name>
</gene>
<feature type="region of interest" description="Disordered" evidence="1">
    <location>
        <begin position="202"/>
        <end position="280"/>
    </location>
</feature>
<evidence type="ECO:0000256" key="1">
    <source>
        <dbReference type="SAM" id="MobiDB-lite"/>
    </source>
</evidence>
<evidence type="ECO:0000313" key="2">
    <source>
        <dbReference type="EMBL" id="KAG9252865.1"/>
    </source>
</evidence>
<feature type="compositionally biased region" description="Polar residues" evidence="1">
    <location>
        <begin position="202"/>
        <end position="211"/>
    </location>
</feature>
<protein>
    <submittedName>
        <fullName evidence="2">Uncharacterized protein</fullName>
    </submittedName>
</protein>
<dbReference type="Proteomes" id="UP000887229">
    <property type="component" value="Unassembled WGS sequence"/>
</dbReference>